<dbReference type="OrthoDB" id="2504340at2759"/>
<dbReference type="InterPro" id="IPR020568">
    <property type="entry name" value="Ribosomal_Su5_D2-typ_SF"/>
</dbReference>
<reference evidence="3" key="1">
    <citation type="submission" date="2020-06" db="EMBL/GenBank/DDBJ databases">
        <authorList>
            <consortium name="Plant Systems Biology data submission"/>
        </authorList>
    </citation>
    <scope>NUCLEOTIDE SEQUENCE</scope>
    <source>
        <strain evidence="3">D6</strain>
    </source>
</reference>
<dbReference type="SUPFAM" id="SSF54211">
    <property type="entry name" value="Ribosomal protein S5 domain 2-like"/>
    <property type="match status" value="1"/>
</dbReference>
<dbReference type="Proteomes" id="UP001153069">
    <property type="component" value="Unassembled WGS sequence"/>
</dbReference>
<accession>A0A9N8F234</accession>
<comment type="caution">
    <text evidence="3">The sequence shown here is derived from an EMBL/GenBank/DDBJ whole genome shotgun (WGS) entry which is preliminary data.</text>
</comment>
<dbReference type="SUPFAM" id="SSF55666">
    <property type="entry name" value="Ribonuclease PH domain 2-like"/>
    <property type="match status" value="1"/>
</dbReference>
<protein>
    <submittedName>
        <fullName evidence="3">Complex component MTR3</fullName>
    </submittedName>
</protein>
<dbReference type="InterPro" id="IPR050080">
    <property type="entry name" value="RNase_PH"/>
</dbReference>
<dbReference type="InterPro" id="IPR001247">
    <property type="entry name" value="ExoRNase_PH_dom1"/>
</dbReference>
<dbReference type="GO" id="GO:0071051">
    <property type="term" value="P:poly(A)-dependent snoRNA 3'-end processing"/>
    <property type="evidence" value="ECO:0007669"/>
    <property type="project" value="TreeGrafter"/>
</dbReference>
<name>A0A9N8F234_9STRA</name>
<evidence type="ECO:0000313" key="4">
    <source>
        <dbReference type="Proteomes" id="UP001153069"/>
    </source>
</evidence>
<dbReference type="GO" id="GO:0003723">
    <property type="term" value="F:RNA binding"/>
    <property type="evidence" value="ECO:0007669"/>
    <property type="project" value="TreeGrafter"/>
</dbReference>
<dbReference type="GO" id="GO:0000177">
    <property type="term" value="C:cytoplasmic exosome (RNase complex)"/>
    <property type="evidence" value="ECO:0007669"/>
    <property type="project" value="TreeGrafter"/>
</dbReference>
<dbReference type="GO" id="GO:0000176">
    <property type="term" value="C:nuclear exosome (RNase complex)"/>
    <property type="evidence" value="ECO:0007669"/>
    <property type="project" value="TreeGrafter"/>
</dbReference>
<dbReference type="AlphaFoldDB" id="A0A9N8F234"/>
<dbReference type="GO" id="GO:0034475">
    <property type="term" value="P:U4 snRNA 3'-end processing"/>
    <property type="evidence" value="ECO:0007669"/>
    <property type="project" value="TreeGrafter"/>
</dbReference>
<dbReference type="InterPro" id="IPR027408">
    <property type="entry name" value="PNPase/RNase_PH_dom_sf"/>
</dbReference>
<gene>
    <name evidence="3" type="ORF">SEMRO_3366_G347270.1</name>
</gene>
<dbReference type="PANTHER" id="PTHR11953">
    <property type="entry name" value="EXOSOME COMPLEX COMPONENT"/>
    <property type="match status" value="1"/>
</dbReference>
<keyword evidence="4" id="KW-1185">Reference proteome</keyword>
<organism evidence="3 4">
    <name type="scientific">Seminavis robusta</name>
    <dbReference type="NCBI Taxonomy" id="568900"/>
    <lineage>
        <taxon>Eukaryota</taxon>
        <taxon>Sar</taxon>
        <taxon>Stramenopiles</taxon>
        <taxon>Ochrophyta</taxon>
        <taxon>Bacillariophyta</taxon>
        <taxon>Bacillariophyceae</taxon>
        <taxon>Bacillariophycidae</taxon>
        <taxon>Naviculales</taxon>
        <taxon>Naviculaceae</taxon>
        <taxon>Seminavis</taxon>
    </lineage>
</organism>
<comment type="similarity">
    <text evidence="1">Belongs to the RNase PH family.</text>
</comment>
<dbReference type="GO" id="GO:0005730">
    <property type="term" value="C:nucleolus"/>
    <property type="evidence" value="ECO:0007669"/>
    <property type="project" value="TreeGrafter"/>
</dbReference>
<evidence type="ECO:0000256" key="1">
    <source>
        <dbReference type="ARBA" id="ARBA00006678"/>
    </source>
</evidence>
<dbReference type="GO" id="GO:0071028">
    <property type="term" value="P:nuclear mRNA surveillance"/>
    <property type="evidence" value="ECO:0007669"/>
    <property type="project" value="TreeGrafter"/>
</dbReference>
<feature type="domain" description="Exoribonuclease phosphorolytic" evidence="2">
    <location>
        <begin position="45"/>
        <end position="200"/>
    </location>
</feature>
<proteinExistence type="inferred from homology"/>
<evidence type="ECO:0000313" key="3">
    <source>
        <dbReference type="EMBL" id="CAB9531257.1"/>
    </source>
</evidence>
<dbReference type="Gene3D" id="3.30.230.70">
    <property type="entry name" value="GHMP Kinase, N-terminal domain"/>
    <property type="match status" value="1"/>
</dbReference>
<dbReference type="GO" id="GO:0016075">
    <property type="term" value="P:rRNA catabolic process"/>
    <property type="evidence" value="ECO:0007669"/>
    <property type="project" value="TreeGrafter"/>
</dbReference>
<dbReference type="EMBL" id="CAICTM010003364">
    <property type="protein sequence ID" value="CAB9531257.1"/>
    <property type="molecule type" value="Genomic_DNA"/>
</dbReference>
<dbReference type="InterPro" id="IPR036345">
    <property type="entry name" value="ExoRNase_PH_dom2_sf"/>
</dbReference>
<dbReference type="PANTHER" id="PTHR11953:SF0">
    <property type="entry name" value="EXOSOME COMPLEX COMPONENT RRP41"/>
    <property type="match status" value="1"/>
</dbReference>
<evidence type="ECO:0000259" key="2">
    <source>
        <dbReference type="Pfam" id="PF01138"/>
    </source>
</evidence>
<dbReference type="Pfam" id="PF01138">
    <property type="entry name" value="RNase_PH"/>
    <property type="match status" value="1"/>
</dbReference>
<sequence>MPRNYASLSNCYKPLPFHLAQSQQASTTTTTINSKKSKRDRASHELRVLRLELGITSATGSALVELGHTKVLCQVIGPTTTSTTTVNMEEGTLECQVQYVPNVGYPITSLVGAAASGLALSSETQQHAQQPTSGRINTQIGGVEKELANQVLSSLAAAVPLKAYPKNVIQLQLTILQDDGSVMSACTIAASLALVNASIEVYDIVTSATVAVMKDEDTTQPKLLADPTYSELEQADAVVTLSLLANWKEVTLWNQSGRLSSTLANEAISLCRDGCRSMHKFMRNALLDFEEPGGQKMTTDVKE</sequence>